<feature type="transmembrane region" description="Helical" evidence="7">
    <location>
        <begin position="72"/>
        <end position="97"/>
    </location>
</feature>
<keyword evidence="3" id="KW-0479">Metal-binding</keyword>
<proteinExistence type="predicted"/>
<reference evidence="9" key="1">
    <citation type="submission" date="2020-09" db="EMBL/GenBank/DDBJ databases">
        <title>Desulfogranum mesoprofundum gen. nov., sp. nov., a novel mesophilic, sulfate-reducing chemolithoautotroph isolated from a deep-sea hydrothermal vent chimney in the Suiyo Seamount.</title>
        <authorList>
            <person name="Hashimoto Y."/>
            <person name="Nakagawa S."/>
        </authorList>
    </citation>
    <scope>NUCLEOTIDE SEQUENCE</scope>
    <source>
        <strain evidence="9">KT2</strain>
    </source>
</reference>
<evidence type="ECO:0000256" key="2">
    <source>
        <dbReference type="ARBA" id="ARBA00022485"/>
    </source>
</evidence>
<dbReference type="InterPro" id="IPR051684">
    <property type="entry name" value="Electron_Trans/Redox"/>
</dbReference>
<evidence type="ECO:0000256" key="3">
    <source>
        <dbReference type="ARBA" id="ARBA00022723"/>
    </source>
</evidence>
<dbReference type="AlphaFoldDB" id="A0A8D5FEM3"/>
<dbReference type="PROSITE" id="PS51379">
    <property type="entry name" value="4FE4S_FER_2"/>
    <property type="match status" value="1"/>
</dbReference>
<keyword evidence="7" id="KW-0472">Membrane</keyword>
<evidence type="ECO:0000313" key="9">
    <source>
        <dbReference type="EMBL" id="BCL59893.1"/>
    </source>
</evidence>
<keyword evidence="6" id="KW-0411">Iron-sulfur</keyword>
<dbReference type="EMBL" id="AP024086">
    <property type="protein sequence ID" value="BCL59893.1"/>
    <property type="molecule type" value="Genomic_DNA"/>
</dbReference>
<dbReference type="Proteomes" id="UP000826725">
    <property type="component" value="Chromosome"/>
</dbReference>
<keyword evidence="1" id="KW-0813">Transport</keyword>
<evidence type="ECO:0000313" key="10">
    <source>
        <dbReference type="Proteomes" id="UP000826725"/>
    </source>
</evidence>
<dbReference type="PANTHER" id="PTHR30176:SF3">
    <property type="entry name" value="FERREDOXIN-TYPE PROTEIN NAPH"/>
    <property type="match status" value="1"/>
</dbReference>
<dbReference type="RefSeq" id="WP_228856070.1">
    <property type="nucleotide sequence ID" value="NZ_AP024086.1"/>
</dbReference>
<keyword evidence="5" id="KW-0408">Iron</keyword>
<evidence type="ECO:0000256" key="6">
    <source>
        <dbReference type="ARBA" id="ARBA00023014"/>
    </source>
</evidence>
<dbReference type="KEGG" id="dbk:DGMP_05860"/>
<dbReference type="GO" id="GO:0051539">
    <property type="term" value="F:4 iron, 4 sulfur cluster binding"/>
    <property type="evidence" value="ECO:0007669"/>
    <property type="project" value="UniProtKB-KW"/>
</dbReference>
<dbReference type="InterPro" id="IPR017896">
    <property type="entry name" value="4Fe4S_Fe-S-bd"/>
</dbReference>
<feature type="transmembrane region" description="Helical" evidence="7">
    <location>
        <begin position="158"/>
        <end position="185"/>
    </location>
</feature>
<keyword evidence="7" id="KW-1133">Transmembrane helix</keyword>
<organism evidence="9 10">
    <name type="scientific">Desulfomarina profundi</name>
    <dbReference type="NCBI Taxonomy" id="2772557"/>
    <lineage>
        <taxon>Bacteria</taxon>
        <taxon>Pseudomonadati</taxon>
        <taxon>Thermodesulfobacteriota</taxon>
        <taxon>Desulfobulbia</taxon>
        <taxon>Desulfobulbales</taxon>
        <taxon>Desulfobulbaceae</taxon>
        <taxon>Desulfomarina</taxon>
    </lineage>
</organism>
<dbReference type="Pfam" id="PF12801">
    <property type="entry name" value="Fer4_5"/>
    <property type="match status" value="2"/>
</dbReference>
<evidence type="ECO:0000256" key="5">
    <source>
        <dbReference type="ARBA" id="ARBA00023004"/>
    </source>
</evidence>
<dbReference type="GO" id="GO:0046872">
    <property type="term" value="F:metal ion binding"/>
    <property type="evidence" value="ECO:0007669"/>
    <property type="project" value="UniProtKB-KW"/>
</dbReference>
<gene>
    <name evidence="9" type="ORF">DGMP_05860</name>
</gene>
<keyword evidence="10" id="KW-1185">Reference proteome</keyword>
<feature type="transmembrane region" description="Helical" evidence="7">
    <location>
        <begin position="127"/>
        <end position="146"/>
    </location>
</feature>
<dbReference type="PANTHER" id="PTHR30176">
    <property type="entry name" value="FERREDOXIN-TYPE PROTEIN NAPH"/>
    <property type="match status" value="1"/>
</dbReference>
<name>A0A8D5FEM3_9BACT</name>
<protein>
    <recommendedName>
        <fullName evidence="8">4Fe-4S ferredoxin-type domain-containing protein</fullName>
    </recommendedName>
</protein>
<accession>A0A8D5FEM3</accession>
<evidence type="ECO:0000256" key="7">
    <source>
        <dbReference type="SAM" id="Phobius"/>
    </source>
</evidence>
<feature type="domain" description="4Fe-4S ferredoxin-type" evidence="8">
    <location>
        <begin position="240"/>
        <end position="273"/>
    </location>
</feature>
<evidence type="ECO:0000256" key="1">
    <source>
        <dbReference type="ARBA" id="ARBA00022448"/>
    </source>
</evidence>
<evidence type="ECO:0000256" key="4">
    <source>
        <dbReference type="ARBA" id="ARBA00022982"/>
    </source>
</evidence>
<sequence>MRKPSIKMTRRSCQLFIIVLFIAIPILNKNRYSLFYGNLLSFHFWIIPLADPLAVLQLILKNLSITLDSLVGALLVLSVAFFLGTVFCSWICPYGFFSELAVNFGKKILGRRSNDTVKGRAGFRCKLVIFMAGIVLFLVFSTTPVLNQLSMPAWYTRFFQYLFGQGYVSLSILVILALLVMEFFVRERLWCRYICPQSVLISLVKRLNRKRLRVVFDQQRCKCKGSRDPCAIACTLSLKPKMVGNVSEIECTNCGDCVVTCSKIGQALTFARGTDRREDDENQQGEKS</sequence>
<dbReference type="GO" id="GO:0005886">
    <property type="term" value="C:plasma membrane"/>
    <property type="evidence" value="ECO:0007669"/>
    <property type="project" value="TreeGrafter"/>
</dbReference>
<evidence type="ECO:0000259" key="8">
    <source>
        <dbReference type="PROSITE" id="PS51379"/>
    </source>
</evidence>
<keyword evidence="2" id="KW-0004">4Fe-4S</keyword>
<keyword evidence="7" id="KW-0812">Transmembrane</keyword>
<feature type="transmembrane region" description="Helical" evidence="7">
    <location>
        <begin position="40"/>
        <end position="60"/>
    </location>
</feature>
<keyword evidence="4" id="KW-0249">Electron transport</keyword>